<accession>A0A8J3AAY1</accession>
<evidence type="ECO:0000259" key="2">
    <source>
        <dbReference type="Pfam" id="PF00561"/>
    </source>
</evidence>
<dbReference type="RefSeq" id="WP_205745483.1">
    <property type="nucleotide sequence ID" value="NZ_BMHA01000007.1"/>
</dbReference>
<organism evidence="3 4">
    <name type="scientific">Egicoccus halophilus</name>
    <dbReference type="NCBI Taxonomy" id="1670830"/>
    <lineage>
        <taxon>Bacteria</taxon>
        <taxon>Bacillati</taxon>
        <taxon>Actinomycetota</taxon>
        <taxon>Nitriliruptoria</taxon>
        <taxon>Egicoccales</taxon>
        <taxon>Egicoccaceae</taxon>
        <taxon>Egicoccus</taxon>
    </lineage>
</organism>
<dbReference type="SUPFAM" id="SSF53474">
    <property type="entry name" value="alpha/beta-Hydrolases"/>
    <property type="match status" value="1"/>
</dbReference>
<dbReference type="InterPro" id="IPR000639">
    <property type="entry name" value="Epox_hydrolase-like"/>
</dbReference>
<reference evidence="3" key="2">
    <citation type="submission" date="2020-09" db="EMBL/GenBank/DDBJ databases">
        <authorList>
            <person name="Sun Q."/>
            <person name="Zhou Y."/>
        </authorList>
    </citation>
    <scope>NUCLEOTIDE SEQUENCE</scope>
    <source>
        <strain evidence="3">CGMCC 1.14988</strain>
    </source>
</reference>
<keyword evidence="4" id="KW-1185">Reference proteome</keyword>
<evidence type="ECO:0000256" key="1">
    <source>
        <dbReference type="ARBA" id="ARBA00022801"/>
    </source>
</evidence>
<name>A0A8J3AAY1_9ACTN</name>
<dbReference type="GO" id="GO:0016787">
    <property type="term" value="F:hydrolase activity"/>
    <property type="evidence" value="ECO:0007669"/>
    <property type="project" value="UniProtKB-KW"/>
</dbReference>
<feature type="domain" description="AB hydrolase-1" evidence="2">
    <location>
        <begin position="27"/>
        <end position="274"/>
    </location>
</feature>
<gene>
    <name evidence="3" type="primary">ephC</name>
    <name evidence="3" type="ORF">GCM10011354_21410</name>
</gene>
<keyword evidence="1 3" id="KW-0378">Hydrolase</keyword>
<sequence>MTARFVRANGLRFAYREQGPADGPLALCLHGFPDTPATFRHLLPALADAGFHAVAPWSRGYPPTDVPADKRIDPDTLTADVNALHRAFGGSRDAVLVGHDWGAIAAMRAAAAAPERWRRLVTLAVPPERVLAGVAGDGRQLARSRYALAALVPGADHRLAAGDAAGYVRLWKRWSPGYEPTEDDLAPLKAAVRSPGAGRAMVAYYRGFAPAVLRRRALSPRVTLPPQPHLVLHGRQDGCIGVEWAERAEGRLPHPASRTVIIDDAGHFLHLEQPERVARLTLGHLLARGTAAAVD</sequence>
<evidence type="ECO:0000313" key="3">
    <source>
        <dbReference type="EMBL" id="GGI06901.1"/>
    </source>
</evidence>
<dbReference type="AlphaFoldDB" id="A0A8J3AAY1"/>
<reference evidence="3" key="1">
    <citation type="journal article" date="2014" name="Int. J. Syst. Evol. Microbiol.">
        <title>Complete genome sequence of Corynebacterium casei LMG S-19264T (=DSM 44701T), isolated from a smear-ripened cheese.</title>
        <authorList>
            <consortium name="US DOE Joint Genome Institute (JGI-PGF)"/>
            <person name="Walter F."/>
            <person name="Albersmeier A."/>
            <person name="Kalinowski J."/>
            <person name="Ruckert C."/>
        </authorList>
    </citation>
    <scope>NUCLEOTIDE SEQUENCE</scope>
    <source>
        <strain evidence="3">CGMCC 1.14988</strain>
    </source>
</reference>
<dbReference type="Gene3D" id="3.40.50.1820">
    <property type="entry name" value="alpha/beta hydrolase"/>
    <property type="match status" value="1"/>
</dbReference>
<dbReference type="Pfam" id="PF00561">
    <property type="entry name" value="Abhydrolase_1"/>
    <property type="match status" value="1"/>
</dbReference>
<dbReference type="Proteomes" id="UP000650511">
    <property type="component" value="Unassembled WGS sequence"/>
</dbReference>
<comment type="caution">
    <text evidence="3">The sequence shown here is derived from an EMBL/GenBank/DDBJ whole genome shotgun (WGS) entry which is preliminary data.</text>
</comment>
<dbReference type="PRINTS" id="PR00412">
    <property type="entry name" value="EPOXHYDRLASE"/>
</dbReference>
<protein>
    <submittedName>
        <fullName evidence="3">Epoxide hydrolase</fullName>
    </submittedName>
</protein>
<dbReference type="InterPro" id="IPR029058">
    <property type="entry name" value="AB_hydrolase_fold"/>
</dbReference>
<dbReference type="InterPro" id="IPR000073">
    <property type="entry name" value="AB_hydrolase_1"/>
</dbReference>
<dbReference type="PANTHER" id="PTHR43329">
    <property type="entry name" value="EPOXIDE HYDROLASE"/>
    <property type="match status" value="1"/>
</dbReference>
<dbReference type="EMBL" id="BMHA01000007">
    <property type="protein sequence ID" value="GGI06901.1"/>
    <property type="molecule type" value="Genomic_DNA"/>
</dbReference>
<proteinExistence type="predicted"/>
<evidence type="ECO:0000313" key="4">
    <source>
        <dbReference type="Proteomes" id="UP000650511"/>
    </source>
</evidence>